<keyword evidence="3 7" id="KW-0812">Transmembrane</keyword>
<feature type="transmembrane region" description="Helical" evidence="7">
    <location>
        <begin position="46"/>
        <end position="65"/>
    </location>
</feature>
<dbReference type="InterPro" id="IPR008952">
    <property type="entry name" value="Tetraspanin_EC2_sf"/>
</dbReference>
<comment type="subcellular location">
    <subcellularLocation>
        <location evidence="1 7">Membrane</location>
        <topology evidence="1 7">Multi-pass membrane protein</topology>
    </subcellularLocation>
</comment>
<feature type="transmembrane region" description="Helical" evidence="7">
    <location>
        <begin position="12"/>
        <end position="34"/>
    </location>
</feature>
<evidence type="ECO:0000313" key="9">
    <source>
        <dbReference type="Proteomes" id="UP000000304"/>
    </source>
</evidence>
<feature type="disulfide bond" evidence="6">
    <location>
        <begin position="139"/>
        <end position="176"/>
    </location>
</feature>
<gene>
    <name evidence="8" type="primary">Dsim\GD10445</name>
    <name evidence="8" type="ORF">Dsim_GD10445</name>
</gene>
<dbReference type="InterPro" id="IPR000301">
    <property type="entry name" value="Tetraspanin_animals"/>
</dbReference>
<keyword evidence="4 7" id="KW-1133">Transmembrane helix</keyword>
<name>B4QDU3_DROSI</name>
<dbReference type="OMA" id="CRLCNSI"/>
<dbReference type="HOGENOM" id="CLU_055524_6_4_1"/>
<feature type="disulfide bond" evidence="6">
    <location>
        <begin position="140"/>
        <end position="159"/>
    </location>
</feature>
<evidence type="ECO:0000256" key="2">
    <source>
        <dbReference type="ARBA" id="ARBA00006840"/>
    </source>
</evidence>
<dbReference type="PRINTS" id="PR00259">
    <property type="entry name" value="TMFOUR"/>
</dbReference>
<dbReference type="Pfam" id="PF00335">
    <property type="entry name" value="Tetraspanin"/>
    <property type="match status" value="1"/>
</dbReference>
<dbReference type="Gene3D" id="1.10.1450.10">
    <property type="entry name" value="Tetraspanin"/>
    <property type="match status" value="1"/>
</dbReference>
<evidence type="ECO:0000256" key="1">
    <source>
        <dbReference type="ARBA" id="ARBA00004141"/>
    </source>
</evidence>
<dbReference type="CDD" id="cd03127">
    <property type="entry name" value="tetraspanin_LEL"/>
    <property type="match status" value="1"/>
</dbReference>
<evidence type="ECO:0000256" key="4">
    <source>
        <dbReference type="ARBA" id="ARBA00022989"/>
    </source>
</evidence>
<dbReference type="STRING" id="7240.B4QDU3"/>
<evidence type="ECO:0000256" key="6">
    <source>
        <dbReference type="PIRSR" id="PIRSR002419-1"/>
    </source>
</evidence>
<dbReference type="EMBL" id="CM000362">
    <property type="protein sequence ID" value="EDX05955.1"/>
    <property type="molecule type" value="Genomic_DNA"/>
</dbReference>
<evidence type="ECO:0000313" key="8">
    <source>
        <dbReference type="EMBL" id="EDX05955.1"/>
    </source>
</evidence>
<dbReference type="PANTHER" id="PTHR19282">
    <property type="entry name" value="TETRASPANIN"/>
    <property type="match status" value="1"/>
</dbReference>
<keyword evidence="6" id="KW-1015">Disulfide bond</keyword>
<dbReference type="SUPFAM" id="SSF48652">
    <property type="entry name" value="Tetraspanin"/>
    <property type="match status" value="1"/>
</dbReference>
<comment type="similarity">
    <text evidence="2 7">Belongs to the tetraspanin (TM4SF) family.</text>
</comment>
<protein>
    <recommendedName>
        <fullName evidence="7">Tetraspanin</fullName>
    </recommendedName>
</protein>
<proteinExistence type="inferred from homology"/>
<evidence type="ECO:0000256" key="5">
    <source>
        <dbReference type="ARBA" id="ARBA00023136"/>
    </source>
</evidence>
<reference evidence="8 9" key="1">
    <citation type="journal article" date="2007" name="Nature">
        <title>Evolution of genes and genomes on the Drosophila phylogeny.</title>
        <authorList>
            <consortium name="Drosophila 12 Genomes Consortium"/>
            <person name="Clark A.G."/>
            <person name="Eisen M.B."/>
            <person name="Smith D.R."/>
            <person name="Bergman C.M."/>
            <person name="Oliver B."/>
            <person name="Markow T.A."/>
            <person name="Kaufman T.C."/>
            <person name="Kellis M."/>
            <person name="Gelbart W."/>
            <person name="Iyer V.N."/>
            <person name="Pollard D.A."/>
            <person name="Sackton T.B."/>
            <person name="Larracuente A.M."/>
            <person name="Singh N.D."/>
            <person name="Abad J.P."/>
            <person name="Abt D.N."/>
            <person name="Adryan B."/>
            <person name="Aguade M."/>
            <person name="Akashi H."/>
            <person name="Anderson W.W."/>
            <person name="Aquadro C.F."/>
            <person name="Ardell D.H."/>
            <person name="Arguello R."/>
            <person name="Artieri C.G."/>
            <person name="Barbash D.A."/>
            <person name="Barker D."/>
            <person name="Barsanti P."/>
            <person name="Batterham P."/>
            <person name="Batzoglou S."/>
            <person name="Begun D."/>
            <person name="Bhutkar A."/>
            <person name="Blanco E."/>
            <person name="Bosak S.A."/>
            <person name="Bradley R.K."/>
            <person name="Brand A.D."/>
            <person name="Brent M.R."/>
            <person name="Brooks A.N."/>
            <person name="Brown R.H."/>
            <person name="Butlin R.K."/>
            <person name="Caggese C."/>
            <person name="Calvi B.R."/>
            <person name="Bernardo de Carvalho A."/>
            <person name="Caspi A."/>
            <person name="Castrezana S."/>
            <person name="Celniker S.E."/>
            <person name="Chang J.L."/>
            <person name="Chapple C."/>
            <person name="Chatterji S."/>
            <person name="Chinwalla A."/>
            <person name="Civetta A."/>
            <person name="Clifton S.W."/>
            <person name="Comeron J.M."/>
            <person name="Costello J.C."/>
            <person name="Coyne J.A."/>
            <person name="Daub J."/>
            <person name="David R.G."/>
            <person name="Delcher A.L."/>
            <person name="Delehaunty K."/>
            <person name="Do C.B."/>
            <person name="Ebling H."/>
            <person name="Edwards K."/>
            <person name="Eickbush T."/>
            <person name="Evans J.D."/>
            <person name="Filipski A."/>
            <person name="Findeiss S."/>
            <person name="Freyhult E."/>
            <person name="Fulton L."/>
            <person name="Fulton R."/>
            <person name="Garcia A.C."/>
            <person name="Gardiner A."/>
            <person name="Garfield D.A."/>
            <person name="Garvin B.E."/>
            <person name="Gibson G."/>
            <person name="Gilbert D."/>
            <person name="Gnerre S."/>
            <person name="Godfrey J."/>
            <person name="Good R."/>
            <person name="Gotea V."/>
            <person name="Gravely B."/>
            <person name="Greenberg A.J."/>
            <person name="Griffiths-Jones S."/>
            <person name="Gross S."/>
            <person name="Guigo R."/>
            <person name="Gustafson E.A."/>
            <person name="Haerty W."/>
            <person name="Hahn M.W."/>
            <person name="Halligan D.L."/>
            <person name="Halpern A.L."/>
            <person name="Halter G.M."/>
            <person name="Han M.V."/>
            <person name="Heger A."/>
            <person name="Hillier L."/>
            <person name="Hinrichs A.S."/>
            <person name="Holmes I."/>
            <person name="Hoskins R.A."/>
            <person name="Hubisz M.J."/>
            <person name="Hultmark D."/>
            <person name="Huntley M.A."/>
            <person name="Jaffe D.B."/>
            <person name="Jagadeeshan S."/>
            <person name="Jeck W.R."/>
            <person name="Johnson J."/>
            <person name="Jones C.D."/>
            <person name="Jordan W.C."/>
            <person name="Karpen G.H."/>
            <person name="Kataoka E."/>
            <person name="Keightley P.D."/>
            <person name="Kheradpour P."/>
            <person name="Kirkness E.F."/>
            <person name="Koerich L.B."/>
            <person name="Kristiansen K."/>
            <person name="Kudrna D."/>
            <person name="Kulathinal R.J."/>
            <person name="Kumar S."/>
            <person name="Kwok R."/>
            <person name="Lander E."/>
            <person name="Langley C.H."/>
            <person name="Lapoint R."/>
            <person name="Lazzaro B.P."/>
            <person name="Lee S.J."/>
            <person name="Levesque L."/>
            <person name="Li R."/>
            <person name="Lin C.F."/>
            <person name="Lin M.F."/>
            <person name="Lindblad-Toh K."/>
            <person name="Llopart A."/>
            <person name="Long M."/>
            <person name="Low L."/>
            <person name="Lozovsky E."/>
            <person name="Lu J."/>
            <person name="Luo M."/>
            <person name="Machado C.A."/>
            <person name="Makalowski W."/>
            <person name="Marzo M."/>
            <person name="Matsuda M."/>
            <person name="Matzkin L."/>
            <person name="McAllister B."/>
            <person name="McBride C.S."/>
            <person name="McKernan B."/>
            <person name="McKernan K."/>
            <person name="Mendez-Lago M."/>
            <person name="Minx P."/>
            <person name="Mollenhauer M.U."/>
            <person name="Montooth K."/>
            <person name="Mount S.M."/>
            <person name="Mu X."/>
            <person name="Myers E."/>
            <person name="Negre B."/>
            <person name="Newfeld S."/>
            <person name="Nielsen R."/>
            <person name="Noor M.A."/>
            <person name="O'Grady P."/>
            <person name="Pachter L."/>
            <person name="Papaceit M."/>
            <person name="Parisi M.J."/>
            <person name="Parisi M."/>
            <person name="Parts L."/>
            <person name="Pedersen J.S."/>
            <person name="Pesole G."/>
            <person name="Phillippy A.M."/>
            <person name="Ponting C.P."/>
            <person name="Pop M."/>
            <person name="Porcelli D."/>
            <person name="Powell J.R."/>
            <person name="Prohaska S."/>
            <person name="Pruitt K."/>
            <person name="Puig M."/>
            <person name="Quesneville H."/>
            <person name="Ram K.R."/>
            <person name="Rand D."/>
            <person name="Rasmussen M.D."/>
            <person name="Reed L.K."/>
            <person name="Reenan R."/>
            <person name="Reily A."/>
            <person name="Remington K.A."/>
            <person name="Rieger T.T."/>
            <person name="Ritchie M.G."/>
            <person name="Robin C."/>
            <person name="Rogers Y.H."/>
            <person name="Rohde C."/>
            <person name="Rozas J."/>
            <person name="Rubenfield M.J."/>
            <person name="Ruiz A."/>
            <person name="Russo S."/>
            <person name="Salzberg S.L."/>
            <person name="Sanchez-Gracia A."/>
            <person name="Saranga D.J."/>
            <person name="Sato H."/>
            <person name="Schaeffer S.W."/>
            <person name="Schatz M.C."/>
            <person name="Schlenke T."/>
            <person name="Schwartz R."/>
            <person name="Segarra C."/>
            <person name="Singh R.S."/>
            <person name="Sirot L."/>
            <person name="Sirota M."/>
            <person name="Sisneros N.B."/>
            <person name="Smith C.D."/>
            <person name="Smith T.F."/>
            <person name="Spieth J."/>
            <person name="Stage D.E."/>
            <person name="Stark A."/>
            <person name="Stephan W."/>
            <person name="Strausberg R.L."/>
            <person name="Strempel S."/>
            <person name="Sturgill D."/>
            <person name="Sutton G."/>
            <person name="Sutton G.G."/>
            <person name="Tao W."/>
            <person name="Teichmann S."/>
            <person name="Tobari Y.N."/>
            <person name="Tomimura Y."/>
            <person name="Tsolas J.M."/>
            <person name="Valente V.L."/>
            <person name="Venter E."/>
            <person name="Venter J.C."/>
            <person name="Vicario S."/>
            <person name="Vieira F.G."/>
            <person name="Vilella A.J."/>
            <person name="Villasante A."/>
            <person name="Walenz B."/>
            <person name="Wang J."/>
            <person name="Wasserman M."/>
            <person name="Watts T."/>
            <person name="Wilson D."/>
            <person name="Wilson R.K."/>
            <person name="Wing R.A."/>
            <person name="Wolfner M.F."/>
            <person name="Wong A."/>
            <person name="Wong G.K."/>
            <person name="Wu C.I."/>
            <person name="Wu G."/>
            <person name="Yamamoto D."/>
            <person name="Yang H.P."/>
            <person name="Yang S.P."/>
            <person name="Yorke J.A."/>
            <person name="Yoshida K."/>
            <person name="Zdobnov E."/>
            <person name="Zhang P."/>
            <person name="Zhang Y."/>
            <person name="Zimin A.V."/>
            <person name="Baldwin J."/>
            <person name="Abdouelleil A."/>
            <person name="Abdulkadir J."/>
            <person name="Abebe A."/>
            <person name="Abera B."/>
            <person name="Abreu J."/>
            <person name="Acer S.C."/>
            <person name="Aftuck L."/>
            <person name="Alexander A."/>
            <person name="An P."/>
            <person name="Anderson E."/>
            <person name="Anderson S."/>
            <person name="Arachi H."/>
            <person name="Azer M."/>
            <person name="Bachantsang P."/>
            <person name="Barry A."/>
            <person name="Bayul T."/>
            <person name="Berlin A."/>
            <person name="Bessette D."/>
            <person name="Bloom T."/>
            <person name="Blye J."/>
            <person name="Boguslavskiy L."/>
            <person name="Bonnet C."/>
            <person name="Boukhgalter B."/>
            <person name="Bourzgui I."/>
            <person name="Brown A."/>
            <person name="Cahill P."/>
            <person name="Channer S."/>
            <person name="Cheshatsang Y."/>
            <person name="Chuda L."/>
            <person name="Citroen M."/>
            <person name="Collymore A."/>
            <person name="Cooke P."/>
            <person name="Costello M."/>
            <person name="D'Aco K."/>
            <person name="Daza R."/>
            <person name="De Haan G."/>
            <person name="DeGray S."/>
            <person name="DeMaso C."/>
            <person name="Dhargay N."/>
            <person name="Dooley K."/>
            <person name="Dooley E."/>
            <person name="Doricent M."/>
            <person name="Dorje P."/>
            <person name="Dorjee K."/>
            <person name="Dupes A."/>
            <person name="Elong R."/>
            <person name="Falk J."/>
            <person name="Farina A."/>
            <person name="Faro S."/>
            <person name="Ferguson D."/>
            <person name="Fisher S."/>
            <person name="Foley C.D."/>
            <person name="Franke A."/>
            <person name="Friedrich D."/>
            <person name="Gadbois L."/>
            <person name="Gearin G."/>
            <person name="Gearin C.R."/>
            <person name="Giannoukos G."/>
            <person name="Goode T."/>
            <person name="Graham J."/>
            <person name="Grandbois E."/>
            <person name="Grewal S."/>
            <person name="Gyaltsen K."/>
            <person name="Hafez N."/>
            <person name="Hagos B."/>
            <person name="Hall J."/>
            <person name="Henson C."/>
            <person name="Hollinger A."/>
            <person name="Honan T."/>
            <person name="Huard M.D."/>
            <person name="Hughes L."/>
            <person name="Hurhula B."/>
            <person name="Husby M.E."/>
            <person name="Kamat A."/>
            <person name="Kanga B."/>
            <person name="Kashin S."/>
            <person name="Khazanovich D."/>
            <person name="Kisner P."/>
            <person name="Lance K."/>
            <person name="Lara M."/>
            <person name="Lee W."/>
            <person name="Lennon N."/>
            <person name="Letendre F."/>
            <person name="LeVine R."/>
            <person name="Lipovsky A."/>
            <person name="Liu X."/>
            <person name="Liu J."/>
            <person name="Liu S."/>
            <person name="Lokyitsang T."/>
            <person name="Lokyitsang Y."/>
            <person name="Lubonja R."/>
            <person name="Lui A."/>
            <person name="MacDonald P."/>
            <person name="Magnisalis V."/>
            <person name="Maru K."/>
            <person name="Matthews C."/>
            <person name="McCusker W."/>
            <person name="McDonough S."/>
            <person name="Mehta T."/>
            <person name="Meldrim J."/>
            <person name="Meneus L."/>
            <person name="Mihai O."/>
            <person name="Mihalev A."/>
            <person name="Mihova T."/>
            <person name="Mittelman R."/>
            <person name="Mlenga V."/>
            <person name="Montmayeur A."/>
            <person name="Mulrain L."/>
            <person name="Navidi A."/>
            <person name="Naylor J."/>
            <person name="Negash T."/>
            <person name="Nguyen T."/>
            <person name="Nguyen N."/>
            <person name="Nicol R."/>
            <person name="Norbu C."/>
            <person name="Norbu N."/>
            <person name="Novod N."/>
            <person name="O'Neill B."/>
            <person name="Osman S."/>
            <person name="Markiewicz E."/>
            <person name="Oyono O.L."/>
            <person name="Patti C."/>
            <person name="Phunkhang P."/>
            <person name="Pierre F."/>
            <person name="Priest M."/>
            <person name="Raghuraman S."/>
            <person name="Rege F."/>
            <person name="Reyes R."/>
            <person name="Rise C."/>
            <person name="Rogov P."/>
            <person name="Ross K."/>
            <person name="Ryan E."/>
            <person name="Settipalli S."/>
            <person name="Shea T."/>
            <person name="Sherpa N."/>
            <person name="Shi L."/>
            <person name="Shih D."/>
            <person name="Sparrow T."/>
            <person name="Spaulding J."/>
            <person name="Stalker J."/>
            <person name="Stange-Thomann N."/>
            <person name="Stavropoulos S."/>
            <person name="Stone C."/>
            <person name="Strader C."/>
            <person name="Tesfaye S."/>
            <person name="Thomson T."/>
            <person name="Thoulutsang Y."/>
            <person name="Thoulutsang D."/>
            <person name="Topham K."/>
            <person name="Topping I."/>
            <person name="Tsamla T."/>
            <person name="Vassiliev H."/>
            <person name="Vo A."/>
            <person name="Wangchuk T."/>
            <person name="Wangdi T."/>
            <person name="Weiand M."/>
            <person name="Wilkinson J."/>
            <person name="Wilson A."/>
            <person name="Yadav S."/>
            <person name="Young G."/>
            <person name="Yu Q."/>
            <person name="Zembek L."/>
            <person name="Zhong D."/>
            <person name="Zimmer A."/>
            <person name="Zwirko Z."/>
            <person name="Jaffe D.B."/>
            <person name="Alvarez P."/>
            <person name="Brockman W."/>
            <person name="Butler J."/>
            <person name="Chin C."/>
            <person name="Gnerre S."/>
            <person name="Grabherr M."/>
            <person name="Kleber M."/>
            <person name="Mauceli E."/>
            <person name="MacCallum I."/>
        </authorList>
    </citation>
    <scope>NUCLEOTIDE SEQUENCE [LARGE SCALE GENOMIC DNA]</scope>
    <source>
        <strain evidence="9">white501</strain>
    </source>
</reference>
<dbReference type="AlphaFoldDB" id="B4QDU3"/>
<dbReference type="Proteomes" id="UP000000304">
    <property type="component" value="Chromosome 2R"/>
</dbReference>
<accession>B4QDU3</accession>
<feature type="transmembrane region" description="Helical" evidence="7">
    <location>
        <begin position="190"/>
        <end position="213"/>
    </location>
</feature>
<keyword evidence="5 7" id="KW-0472">Membrane</keyword>
<dbReference type="PIRSF" id="PIRSF002419">
    <property type="entry name" value="Tetraspanin"/>
    <property type="match status" value="1"/>
</dbReference>
<dbReference type="InterPro" id="IPR018499">
    <property type="entry name" value="Tetraspanin/Peripherin"/>
</dbReference>
<dbReference type="PhylomeDB" id="B4QDU3"/>
<dbReference type="GO" id="GO:0008340">
    <property type="term" value="P:determination of adult lifespan"/>
    <property type="evidence" value="ECO:0007669"/>
    <property type="project" value="EnsemblMetazoa"/>
</dbReference>
<organism evidence="8 9">
    <name type="scientific">Drosophila simulans</name>
    <name type="common">Fruit fly</name>
    <dbReference type="NCBI Taxonomy" id="7240"/>
    <lineage>
        <taxon>Eukaryota</taxon>
        <taxon>Metazoa</taxon>
        <taxon>Ecdysozoa</taxon>
        <taxon>Arthropoda</taxon>
        <taxon>Hexapoda</taxon>
        <taxon>Insecta</taxon>
        <taxon>Pterygota</taxon>
        <taxon>Neoptera</taxon>
        <taxon>Endopterygota</taxon>
        <taxon>Diptera</taxon>
        <taxon>Brachycera</taxon>
        <taxon>Muscomorpha</taxon>
        <taxon>Ephydroidea</taxon>
        <taxon>Drosophilidae</taxon>
        <taxon>Drosophila</taxon>
        <taxon>Sophophora</taxon>
    </lineage>
</organism>
<dbReference type="PANTHER" id="PTHR19282:SF551">
    <property type="entry name" value="RE08073P-RELATED"/>
    <property type="match status" value="1"/>
</dbReference>
<evidence type="ECO:0000256" key="7">
    <source>
        <dbReference type="RuleBase" id="RU361218"/>
    </source>
</evidence>
<dbReference type="GO" id="GO:0005886">
    <property type="term" value="C:plasma membrane"/>
    <property type="evidence" value="ECO:0007669"/>
    <property type="project" value="TreeGrafter"/>
</dbReference>
<keyword evidence="9" id="KW-1185">Reference proteome</keyword>
<evidence type="ECO:0000256" key="3">
    <source>
        <dbReference type="ARBA" id="ARBA00022692"/>
    </source>
</evidence>
<dbReference type="OrthoDB" id="10016273at2759"/>
<feature type="transmembrane region" description="Helical" evidence="7">
    <location>
        <begin position="72"/>
        <end position="97"/>
    </location>
</feature>
<sequence>MASTSSVKLIVYALDVLCTLLALVLISFGIYVAVSYNLNEIGELTAYAYVGLGAAALLVVLWGYLSAWRENVCCTVTFIIFLCLVIIAQFAVVYLLITQEKTVNFMKTSSDLSKALEATWEEELNSPGAMSLYQNWFQCCGRGSPQDYIVNERLPPETCFRNHDKSKPENLIHTGCRVEFENYWQHLTKIFNILALVLIGFELLLSVISCRLCNSIRNDARRSYF</sequence>